<dbReference type="InterPro" id="IPR036890">
    <property type="entry name" value="HATPase_C_sf"/>
</dbReference>
<feature type="transmembrane region" description="Helical" evidence="6">
    <location>
        <begin position="157"/>
        <end position="178"/>
    </location>
</feature>
<dbReference type="PANTHER" id="PTHR24421:SF58">
    <property type="entry name" value="SIGNAL TRANSDUCTION HISTIDINE-PROTEIN KINASE_PHOSPHATASE UHPB"/>
    <property type="match status" value="1"/>
</dbReference>
<dbReference type="Pfam" id="PF02518">
    <property type="entry name" value="HATPase_c"/>
    <property type="match status" value="1"/>
</dbReference>
<comment type="subcellular location">
    <subcellularLocation>
        <location evidence="1">Membrane</location>
    </subcellularLocation>
</comment>
<dbReference type="CDD" id="cd06225">
    <property type="entry name" value="HAMP"/>
    <property type="match status" value="1"/>
</dbReference>
<dbReference type="OrthoDB" id="9778496at2"/>
<keyword evidence="9" id="KW-1185">Reference proteome</keyword>
<keyword evidence="2" id="KW-0597">Phosphoprotein</keyword>
<evidence type="ECO:0000256" key="4">
    <source>
        <dbReference type="ARBA" id="ARBA00022777"/>
    </source>
</evidence>
<evidence type="ECO:0000256" key="1">
    <source>
        <dbReference type="ARBA" id="ARBA00004370"/>
    </source>
</evidence>
<dbReference type="SMART" id="SM00304">
    <property type="entry name" value="HAMP"/>
    <property type="match status" value="1"/>
</dbReference>
<dbReference type="Gene3D" id="3.30.565.10">
    <property type="entry name" value="Histidine kinase-like ATPase, C-terminal domain"/>
    <property type="match status" value="1"/>
</dbReference>
<dbReference type="STRING" id="282683.SAMN04488105_107231"/>
<sequence length="445" mass="47895">MSLRLRLVLTLWLVTLVAGAITIGFAAAGAYETADRMTRNTLTRAGYVLERNYHMEPRAGEPLYAEMTSIKLLGLMAPGTCIRFEQRLITERRLCASWKVFGPVAPEGFRKAVTRIFGETERATGAGSASHDGVYGIEVSFDPVAAATLAWQRVRLALWQTVGMAAGVLLLGTIAIYSRLKPVDGIVRGLDRLSKGDLDTRVTASGAAEFRLIANAVNRLAQQLRTGTEARRALTRRLIEVEDVERRQLARDLHDEFGQMLTATAALAASIRLAAPPGSPGLARDADAIGANIRAMMTCLRGAFARLRPPDLDEVGLIASLRGMLSGWQAQSSARLTLDSTLDEAEMSGAVLLDLYRIVQECVTNAMRHGAPSQVDVTLHPEGDGIALTVEDDGGGRAEDGAPGHGLLGMSERTEAMGGTLRLQDTGRGVRIRVTLPDARRRCAA</sequence>
<keyword evidence="5" id="KW-0902">Two-component regulatory system</keyword>
<dbReference type="Gene3D" id="1.20.5.1930">
    <property type="match status" value="1"/>
</dbReference>
<dbReference type="RefSeq" id="WP_089959596.1">
    <property type="nucleotide sequence ID" value="NZ_FNAV01000007.1"/>
</dbReference>
<dbReference type="Pfam" id="PF07730">
    <property type="entry name" value="HisKA_3"/>
    <property type="match status" value="1"/>
</dbReference>
<dbReference type="SMART" id="SM00387">
    <property type="entry name" value="HATPase_c"/>
    <property type="match status" value="1"/>
</dbReference>
<dbReference type="GO" id="GO:0046983">
    <property type="term" value="F:protein dimerization activity"/>
    <property type="evidence" value="ECO:0007669"/>
    <property type="project" value="InterPro"/>
</dbReference>
<evidence type="ECO:0000256" key="6">
    <source>
        <dbReference type="SAM" id="Phobius"/>
    </source>
</evidence>
<keyword evidence="6" id="KW-1133">Transmembrane helix</keyword>
<proteinExistence type="predicted"/>
<evidence type="ECO:0000256" key="5">
    <source>
        <dbReference type="ARBA" id="ARBA00023012"/>
    </source>
</evidence>
<keyword evidence="3" id="KW-0808">Transferase</keyword>
<dbReference type="Pfam" id="PF00672">
    <property type="entry name" value="HAMP"/>
    <property type="match status" value="1"/>
</dbReference>
<evidence type="ECO:0000256" key="2">
    <source>
        <dbReference type="ARBA" id="ARBA00022553"/>
    </source>
</evidence>
<dbReference type="Proteomes" id="UP000198994">
    <property type="component" value="Unassembled WGS sequence"/>
</dbReference>
<dbReference type="InterPro" id="IPR011712">
    <property type="entry name" value="Sig_transdc_His_kin_sub3_dim/P"/>
</dbReference>
<evidence type="ECO:0000313" key="8">
    <source>
        <dbReference type="EMBL" id="SDE78079.1"/>
    </source>
</evidence>
<keyword evidence="6" id="KW-0472">Membrane</keyword>
<evidence type="ECO:0000313" key="9">
    <source>
        <dbReference type="Proteomes" id="UP000198994"/>
    </source>
</evidence>
<dbReference type="PANTHER" id="PTHR24421">
    <property type="entry name" value="NITRATE/NITRITE SENSOR PROTEIN NARX-RELATED"/>
    <property type="match status" value="1"/>
</dbReference>
<evidence type="ECO:0000259" key="7">
    <source>
        <dbReference type="PROSITE" id="PS50885"/>
    </source>
</evidence>
<feature type="domain" description="HAMP" evidence="7">
    <location>
        <begin position="177"/>
        <end position="229"/>
    </location>
</feature>
<name>A0A1G7FQP9_9RHOB</name>
<gene>
    <name evidence="8" type="ORF">SAMN04488105_107231</name>
</gene>
<dbReference type="EMBL" id="FNAV01000007">
    <property type="protein sequence ID" value="SDE78079.1"/>
    <property type="molecule type" value="Genomic_DNA"/>
</dbReference>
<dbReference type="SUPFAM" id="SSF158472">
    <property type="entry name" value="HAMP domain-like"/>
    <property type="match status" value="1"/>
</dbReference>
<keyword evidence="4 8" id="KW-0418">Kinase</keyword>
<dbReference type="InterPro" id="IPR003594">
    <property type="entry name" value="HATPase_dom"/>
</dbReference>
<dbReference type="Gene3D" id="6.10.340.10">
    <property type="match status" value="1"/>
</dbReference>
<dbReference type="PROSITE" id="PS50885">
    <property type="entry name" value="HAMP"/>
    <property type="match status" value="1"/>
</dbReference>
<keyword evidence="6" id="KW-0812">Transmembrane</keyword>
<dbReference type="AlphaFoldDB" id="A0A1G7FQP9"/>
<dbReference type="InterPro" id="IPR050482">
    <property type="entry name" value="Sensor_HK_TwoCompSys"/>
</dbReference>
<dbReference type="InterPro" id="IPR003660">
    <property type="entry name" value="HAMP_dom"/>
</dbReference>
<reference evidence="9" key="1">
    <citation type="submission" date="2016-10" db="EMBL/GenBank/DDBJ databases">
        <authorList>
            <person name="Varghese N."/>
            <person name="Submissions S."/>
        </authorList>
    </citation>
    <scope>NUCLEOTIDE SEQUENCE [LARGE SCALE GENOMIC DNA]</scope>
    <source>
        <strain evidence="9">DSM 10146</strain>
    </source>
</reference>
<evidence type="ECO:0000256" key="3">
    <source>
        <dbReference type="ARBA" id="ARBA00022679"/>
    </source>
</evidence>
<dbReference type="GO" id="GO:0000155">
    <property type="term" value="F:phosphorelay sensor kinase activity"/>
    <property type="evidence" value="ECO:0007669"/>
    <property type="project" value="InterPro"/>
</dbReference>
<dbReference type="CDD" id="cd16917">
    <property type="entry name" value="HATPase_UhpB-NarQ-NarX-like"/>
    <property type="match status" value="1"/>
</dbReference>
<dbReference type="SUPFAM" id="SSF55874">
    <property type="entry name" value="ATPase domain of HSP90 chaperone/DNA topoisomerase II/histidine kinase"/>
    <property type="match status" value="1"/>
</dbReference>
<dbReference type="GO" id="GO:0016020">
    <property type="term" value="C:membrane"/>
    <property type="evidence" value="ECO:0007669"/>
    <property type="project" value="UniProtKB-SubCell"/>
</dbReference>
<protein>
    <submittedName>
        <fullName evidence="8">Signal transduction histidine kinase</fullName>
    </submittedName>
</protein>
<organism evidence="8 9">
    <name type="scientific">Salipiger thiooxidans</name>
    <dbReference type="NCBI Taxonomy" id="282683"/>
    <lineage>
        <taxon>Bacteria</taxon>
        <taxon>Pseudomonadati</taxon>
        <taxon>Pseudomonadota</taxon>
        <taxon>Alphaproteobacteria</taxon>
        <taxon>Rhodobacterales</taxon>
        <taxon>Roseobacteraceae</taxon>
        <taxon>Salipiger</taxon>
    </lineage>
</organism>
<accession>A0A1G7FQP9</accession>